<sequence length="382" mass="42237">MTPENLASQIESRDFDYYLKQMMDKVPDDIDKRQGSIIYDALAPAAMLMANQSLTMGTLVRESYIKTADNEFLDYRAGEHGTSRQLATAAQVIAKFLDSKGNPIDNVDIGDRFASLGDNPIFYKVKAINDNLTGILEAEELGTRSNGYLGQILPVTPNDVLSWAEVIEVTVPARDDESDDHLRERLLASDSWIAYGGNISDYLDMLSKIPIVGGAQVYPVWNGGGTVKLVILDNDLRAASKELLTQVKNEIDPPDSPGLGYGLAPIDHMVTVVAPEEIRIDVSTKVEIDSISDKDVLRPKIIDIISKYFELCRSSWDDVNKVTGRGYNLVLYRSKILSEIMKVEGVVNASIPELNGRDEDIHLIFNNDISQLPIMGEVKLDG</sequence>
<dbReference type="RefSeq" id="WP_076616509.1">
    <property type="nucleotide sequence ID" value="NZ_CP019323.1"/>
</dbReference>
<gene>
    <name evidence="2" type="ORF">BTM29_09235</name>
</gene>
<dbReference type="EMBL" id="CP019323">
    <property type="protein sequence ID" value="APX72722.1"/>
    <property type="molecule type" value="Genomic_DNA"/>
</dbReference>
<protein>
    <recommendedName>
        <fullName evidence="1">Baseplate J-like central domain-containing protein</fullName>
    </recommendedName>
</protein>
<evidence type="ECO:0000313" key="2">
    <source>
        <dbReference type="EMBL" id="APX72722.1"/>
    </source>
</evidence>
<dbReference type="PANTHER" id="PTHR37829:SF3">
    <property type="entry name" value="PROTEIN JAYE-RELATED"/>
    <property type="match status" value="1"/>
</dbReference>
<dbReference type="KEGG" id="lalw:BTM29_09235"/>
<dbReference type="Pfam" id="PF26078">
    <property type="entry name" value="Baseplate_J_M"/>
    <property type="match status" value="1"/>
</dbReference>
<dbReference type="InterPro" id="IPR052399">
    <property type="entry name" value="Phage_Baseplate_Assmbl_Protein"/>
</dbReference>
<dbReference type="STRING" id="1847728.BTM29_09235"/>
<name>A0A1P8Q4C9_9LACO</name>
<dbReference type="InterPro" id="IPR058531">
    <property type="entry name" value="Baseplate_J_M"/>
</dbReference>
<organism evidence="2 3">
    <name type="scientific">Companilactobacillus allii</name>
    <dbReference type="NCBI Taxonomy" id="1847728"/>
    <lineage>
        <taxon>Bacteria</taxon>
        <taxon>Bacillati</taxon>
        <taxon>Bacillota</taxon>
        <taxon>Bacilli</taxon>
        <taxon>Lactobacillales</taxon>
        <taxon>Lactobacillaceae</taxon>
        <taxon>Companilactobacillus</taxon>
    </lineage>
</organism>
<evidence type="ECO:0000259" key="1">
    <source>
        <dbReference type="Pfam" id="PF26078"/>
    </source>
</evidence>
<dbReference type="Proteomes" id="UP000187499">
    <property type="component" value="Chromosome"/>
</dbReference>
<dbReference type="AlphaFoldDB" id="A0A1P8Q4C9"/>
<accession>A0A1P8Q4C9</accession>
<keyword evidence="3" id="KW-1185">Reference proteome</keyword>
<proteinExistence type="predicted"/>
<dbReference type="OrthoDB" id="2554267at2"/>
<feature type="domain" description="Baseplate J-like central" evidence="1">
    <location>
        <begin position="194"/>
        <end position="274"/>
    </location>
</feature>
<dbReference type="PANTHER" id="PTHR37829">
    <property type="entry name" value="PHAGE-LIKE ELEMENT PBSX PROTEIN XKDT"/>
    <property type="match status" value="1"/>
</dbReference>
<reference evidence="3" key="1">
    <citation type="submission" date="2016-12" db="EMBL/GenBank/DDBJ databases">
        <authorList>
            <person name="Jung M.Y."/>
            <person name="Lee S.H."/>
        </authorList>
    </citation>
    <scope>NUCLEOTIDE SEQUENCE [LARGE SCALE GENOMIC DNA]</scope>
    <source>
        <strain evidence="3">WiKim39</strain>
    </source>
</reference>
<evidence type="ECO:0000313" key="3">
    <source>
        <dbReference type="Proteomes" id="UP000187499"/>
    </source>
</evidence>